<reference evidence="3" key="1">
    <citation type="journal article" date="2021" name="Proc. Natl. Acad. Sci. U.S.A.">
        <title>A Catalog of Tens of Thousands of Viruses from Human Metagenomes Reveals Hidden Associations with Chronic Diseases.</title>
        <authorList>
            <person name="Tisza M.J."/>
            <person name="Buck C.B."/>
        </authorList>
    </citation>
    <scope>NUCLEOTIDE SEQUENCE</scope>
    <source>
        <strain evidence="3">Ctwnj8</strain>
    </source>
</reference>
<sequence length="100" mass="11303">MTVELAVIISIISLGFGIYSGVANLKRNSRNDTKMDQSQLTTVIVKLENIGNDISEMKSDLRDAKEDLKNHSERLVKIEQQVKVLNNAIFGRKENKNEKD</sequence>
<keyword evidence="2" id="KW-1133">Transmembrane helix</keyword>
<accession>A0A8S5U021</accession>
<evidence type="ECO:0000256" key="2">
    <source>
        <dbReference type="SAM" id="Phobius"/>
    </source>
</evidence>
<keyword evidence="2" id="KW-0472">Membrane</keyword>
<keyword evidence="1" id="KW-0175">Coiled coil</keyword>
<proteinExistence type="predicted"/>
<protein>
    <submittedName>
        <fullName evidence="3">Hemolysin XhlA</fullName>
    </submittedName>
</protein>
<organism evidence="3">
    <name type="scientific">Siphoviridae sp. ctwnj8</name>
    <dbReference type="NCBI Taxonomy" id="2825734"/>
    <lineage>
        <taxon>Viruses</taxon>
        <taxon>Duplodnaviria</taxon>
        <taxon>Heunggongvirae</taxon>
        <taxon>Uroviricota</taxon>
        <taxon>Caudoviricetes</taxon>
    </lineage>
</organism>
<evidence type="ECO:0000256" key="1">
    <source>
        <dbReference type="SAM" id="Coils"/>
    </source>
</evidence>
<feature type="coiled-coil region" evidence="1">
    <location>
        <begin position="47"/>
        <end position="88"/>
    </location>
</feature>
<name>A0A8S5U021_9CAUD</name>
<keyword evidence="2" id="KW-0812">Transmembrane</keyword>
<feature type="transmembrane region" description="Helical" evidence="2">
    <location>
        <begin position="6"/>
        <end position="25"/>
    </location>
</feature>
<dbReference type="EMBL" id="BK015969">
    <property type="protein sequence ID" value="DAF87805.1"/>
    <property type="molecule type" value="Genomic_DNA"/>
</dbReference>
<evidence type="ECO:0000313" key="3">
    <source>
        <dbReference type="EMBL" id="DAF87805.1"/>
    </source>
</evidence>